<comment type="caution">
    <text evidence="3">The sequence shown here is derived from an EMBL/GenBank/DDBJ whole genome shotgun (WGS) entry which is preliminary data.</text>
</comment>
<evidence type="ECO:0000256" key="1">
    <source>
        <dbReference type="SAM" id="MobiDB-lite"/>
    </source>
</evidence>
<proteinExistence type="predicted"/>
<evidence type="ECO:0000313" key="4">
    <source>
        <dbReference type="Proteomes" id="UP000663851"/>
    </source>
</evidence>
<dbReference type="Proteomes" id="UP000663851">
    <property type="component" value="Unassembled WGS sequence"/>
</dbReference>
<feature type="domain" description="DDE-1" evidence="2">
    <location>
        <begin position="423"/>
        <end position="546"/>
    </location>
</feature>
<sequence length="704" mass="79386">MNPSEIDRTHNINDVEISEKIAQGAAIANVGQNAVYGVPRGQHFPFSETIKVCIPWQAMTVGIQYGVQATIDPEEVTCTYSNRNQQRNKDVYYDYEAHDEHLQSLPRFIDDGEESDSSANKDQCEIVTDIEDSENSLVNLNKYLNMDSTDDDEASTDEEREQTVLEKSIGEDEFQQDDDSDDPVLSNLISSTTTPITSVSSAVQLQKPLAKATGNQGSTKRKRKQWSIKEKLSALNSFEKKILVINNLLLINMVVHGINCHNGLKGKWNLKHCPSSSMNKGKIQILAEYLLSILKKKQTFIDAKAVATTGITTTATIRREKVTFRQLERQGKLLSCGIKTSLSKNQKVSLSYAYPLINNFYDYIRRASQWAPSRGPMGASLPRDVCNMDESPLSLFGDQSRLSINDVNTSNDIEGCISNKRFATVILTIFGSDNTRVGPVLIFKGKGQASSIEKMQYANGVKVYFTPKAVNNRITMDKDMEYWMSEVNDKNPKLFISDSSNAHIDHQSIRLLRKKQIFVAVIPKGCTMYIQALDVYVFSIFKTINMIAQKSDDSNYLQKTNEQRNVPNTNNQTSYLTLEIQSPALTSVPNMMIIAPNTLTTTNERTIITCSSNFIGFNDNTLTKDDSVMNNDSAIERSTNDSLNHRHRIIQEETGADYFTSMPKRRKLYRNAMSQQQQYQLDDLLDLVNDEMNRTNNNNPIFPL</sequence>
<dbReference type="EMBL" id="CAJOBO010000240">
    <property type="protein sequence ID" value="CAF4171845.1"/>
    <property type="molecule type" value="Genomic_DNA"/>
</dbReference>
<gene>
    <name evidence="3" type="ORF">HFQ381_LOCUS5655</name>
</gene>
<dbReference type="InterPro" id="IPR004875">
    <property type="entry name" value="DDE_SF_endonuclease_dom"/>
</dbReference>
<evidence type="ECO:0000259" key="2">
    <source>
        <dbReference type="Pfam" id="PF03184"/>
    </source>
</evidence>
<protein>
    <recommendedName>
        <fullName evidence="2">DDE-1 domain-containing protein</fullName>
    </recommendedName>
</protein>
<reference evidence="3" key="1">
    <citation type="submission" date="2021-02" db="EMBL/GenBank/DDBJ databases">
        <authorList>
            <person name="Nowell W R."/>
        </authorList>
    </citation>
    <scope>NUCLEOTIDE SEQUENCE</scope>
</reference>
<dbReference type="GO" id="GO:0003676">
    <property type="term" value="F:nucleic acid binding"/>
    <property type="evidence" value="ECO:0007669"/>
    <property type="project" value="InterPro"/>
</dbReference>
<organism evidence="3 4">
    <name type="scientific">Rotaria socialis</name>
    <dbReference type="NCBI Taxonomy" id="392032"/>
    <lineage>
        <taxon>Eukaryota</taxon>
        <taxon>Metazoa</taxon>
        <taxon>Spiralia</taxon>
        <taxon>Gnathifera</taxon>
        <taxon>Rotifera</taxon>
        <taxon>Eurotatoria</taxon>
        <taxon>Bdelloidea</taxon>
        <taxon>Philodinida</taxon>
        <taxon>Philodinidae</taxon>
        <taxon>Rotaria</taxon>
    </lineage>
</organism>
<feature type="region of interest" description="Disordered" evidence="1">
    <location>
        <begin position="145"/>
        <end position="189"/>
    </location>
</feature>
<feature type="compositionally biased region" description="Basic and acidic residues" evidence="1">
    <location>
        <begin position="161"/>
        <end position="170"/>
    </location>
</feature>
<evidence type="ECO:0000313" key="3">
    <source>
        <dbReference type="EMBL" id="CAF4171845.1"/>
    </source>
</evidence>
<feature type="compositionally biased region" description="Acidic residues" evidence="1">
    <location>
        <begin position="148"/>
        <end position="160"/>
    </location>
</feature>
<dbReference type="Pfam" id="PF03184">
    <property type="entry name" value="DDE_1"/>
    <property type="match status" value="1"/>
</dbReference>
<accession>A0A819ZJM7</accession>
<dbReference type="AlphaFoldDB" id="A0A819ZJM7"/>
<feature type="compositionally biased region" description="Acidic residues" evidence="1">
    <location>
        <begin position="171"/>
        <end position="182"/>
    </location>
</feature>
<name>A0A819ZJM7_9BILA</name>